<name>A0AAV7Q7R5_PLEWA</name>
<dbReference type="Proteomes" id="UP001066276">
    <property type="component" value="Chromosome 6"/>
</dbReference>
<feature type="region of interest" description="Disordered" evidence="1">
    <location>
        <begin position="14"/>
        <end position="42"/>
    </location>
</feature>
<sequence length="95" mass="10033">MHFSHSHLLWKGAGMKIHGRAQGPPDSLGDPPLGRPPATVPGLEAAKASLAERESWGALLLRGDPGARRVDAARLASCVRERSRPGRAVSPALVQ</sequence>
<dbReference type="EMBL" id="JANPWB010000010">
    <property type="protein sequence ID" value="KAJ1135581.1"/>
    <property type="molecule type" value="Genomic_DNA"/>
</dbReference>
<accession>A0AAV7Q7R5</accession>
<reference evidence="2" key="1">
    <citation type="journal article" date="2022" name="bioRxiv">
        <title>Sequencing and chromosome-scale assembly of the giantPleurodeles waltlgenome.</title>
        <authorList>
            <person name="Brown T."/>
            <person name="Elewa A."/>
            <person name="Iarovenko S."/>
            <person name="Subramanian E."/>
            <person name="Araus A.J."/>
            <person name="Petzold A."/>
            <person name="Susuki M."/>
            <person name="Suzuki K.-i.T."/>
            <person name="Hayashi T."/>
            <person name="Toyoda A."/>
            <person name="Oliveira C."/>
            <person name="Osipova E."/>
            <person name="Leigh N.D."/>
            <person name="Simon A."/>
            <person name="Yun M.H."/>
        </authorList>
    </citation>
    <scope>NUCLEOTIDE SEQUENCE</scope>
    <source>
        <strain evidence="2">20211129_DDA</strain>
        <tissue evidence="2">Liver</tissue>
    </source>
</reference>
<evidence type="ECO:0000256" key="1">
    <source>
        <dbReference type="SAM" id="MobiDB-lite"/>
    </source>
</evidence>
<dbReference type="AlphaFoldDB" id="A0AAV7Q7R5"/>
<proteinExistence type="predicted"/>
<protein>
    <submittedName>
        <fullName evidence="2">Uncharacterized protein</fullName>
    </submittedName>
</protein>
<evidence type="ECO:0000313" key="3">
    <source>
        <dbReference type="Proteomes" id="UP001066276"/>
    </source>
</evidence>
<gene>
    <name evidence="2" type="ORF">NDU88_002019</name>
</gene>
<keyword evidence="3" id="KW-1185">Reference proteome</keyword>
<organism evidence="2 3">
    <name type="scientific">Pleurodeles waltl</name>
    <name type="common">Iberian ribbed newt</name>
    <dbReference type="NCBI Taxonomy" id="8319"/>
    <lineage>
        <taxon>Eukaryota</taxon>
        <taxon>Metazoa</taxon>
        <taxon>Chordata</taxon>
        <taxon>Craniata</taxon>
        <taxon>Vertebrata</taxon>
        <taxon>Euteleostomi</taxon>
        <taxon>Amphibia</taxon>
        <taxon>Batrachia</taxon>
        <taxon>Caudata</taxon>
        <taxon>Salamandroidea</taxon>
        <taxon>Salamandridae</taxon>
        <taxon>Pleurodelinae</taxon>
        <taxon>Pleurodeles</taxon>
    </lineage>
</organism>
<feature type="compositionally biased region" description="Low complexity" evidence="1">
    <location>
        <begin position="23"/>
        <end position="32"/>
    </location>
</feature>
<comment type="caution">
    <text evidence="2">The sequence shown here is derived from an EMBL/GenBank/DDBJ whole genome shotgun (WGS) entry which is preliminary data.</text>
</comment>
<evidence type="ECO:0000313" key="2">
    <source>
        <dbReference type="EMBL" id="KAJ1135581.1"/>
    </source>
</evidence>